<dbReference type="Gene3D" id="3.90.1570.10">
    <property type="entry name" value="tt1808, chain A"/>
    <property type="match status" value="1"/>
</dbReference>
<dbReference type="InterPro" id="IPR011335">
    <property type="entry name" value="Restrct_endonuc-II-like"/>
</dbReference>
<sequence>MNSKKQKPSQGVREQPLTYDDYAAVPDDGQRYELVNGRLELMAPAPSPKHQLIAKEIGSTLDSVCGSDYILLYAPIDVILSDTDIRQPDIVMIHKRRAEFITHRGIEGPPDLVVEVLSTSSVKRDRGSKVKSYARYGIPEYWIVDPINRILEQYILNSDSYELEEVYDGDKVIHSERLPCVAFTMKDIINSLPELPNA</sequence>
<dbReference type="Proteomes" id="UP000295416">
    <property type="component" value="Unassembled WGS sequence"/>
</dbReference>
<keyword evidence="3" id="KW-1185">Reference proteome</keyword>
<dbReference type="OrthoDB" id="9808428at2"/>
<name>A0A4V6NQF6_9BACL</name>
<dbReference type="InterPro" id="IPR008538">
    <property type="entry name" value="Uma2"/>
</dbReference>
<dbReference type="RefSeq" id="WP_132747849.1">
    <property type="nucleotide sequence ID" value="NZ_SLXK01000045.1"/>
</dbReference>
<dbReference type="InterPro" id="IPR012296">
    <property type="entry name" value="Nuclease_put_TT1808"/>
</dbReference>
<dbReference type="CDD" id="cd06260">
    <property type="entry name" value="DUF820-like"/>
    <property type="match status" value="1"/>
</dbReference>
<dbReference type="Pfam" id="PF05685">
    <property type="entry name" value="Uma2"/>
    <property type="match status" value="1"/>
</dbReference>
<accession>A0A4V6NQF6</accession>
<keyword evidence="2" id="KW-0255">Endonuclease</keyword>
<keyword evidence="2" id="KW-0540">Nuclease</keyword>
<evidence type="ECO:0000313" key="2">
    <source>
        <dbReference type="EMBL" id="TCP21166.1"/>
    </source>
</evidence>
<protein>
    <submittedName>
        <fullName evidence="2">Uma2 family endonuclease</fullName>
    </submittedName>
</protein>
<dbReference type="PANTHER" id="PTHR34107">
    <property type="entry name" value="SLL0198 PROTEIN-RELATED"/>
    <property type="match status" value="1"/>
</dbReference>
<dbReference type="PANTHER" id="PTHR34107:SF4">
    <property type="entry name" value="SLL1222 PROTEIN"/>
    <property type="match status" value="1"/>
</dbReference>
<dbReference type="GO" id="GO:0004519">
    <property type="term" value="F:endonuclease activity"/>
    <property type="evidence" value="ECO:0007669"/>
    <property type="project" value="UniProtKB-KW"/>
</dbReference>
<dbReference type="AlphaFoldDB" id="A0A4V6NQF6"/>
<gene>
    <name evidence="2" type="ORF">EV207_14521</name>
</gene>
<dbReference type="EMBL" id="SLXK01000045">
    <property type="protein sequence ID" value="TCP21166.1"/>
    <property type="molecule type" value="Genomic_DNA"/>
</dbReference>
<keyword evidence="2" id="KW-0378">Hydrolase</keyword>
<dbReference type="SUPFAM" id="SSF52980">
    <property type="entry name" value="Restriction endonuclease-like"/>
    <property type="match status" value="1"/>
</dbReference>
<reference evidence="2 3" key="1">
    <citation type="submission" date="2019-03" db="EMBL/GenBank/DDBJ databases">
        <title>Genomic Encyclopedia of Type Strains, Phase IV (KMG-IV): sequencing the most valuable type-strain genomes for metagenomic binning, comparative biology and taxonomic classification.</title>
        <authorList>
            <person name="Goeker M."/>
        </authorList>
    </citation>
    <scope>NUCLEOTIDE SEQUENCE [LARGE SCALE GENOMIC DNA]</scope>
    <source>
        <strain evidence="2 3">DSM 19377</strain>
    </source>
</reference>
<evidence type="ECO:0000313" key="3">
    <source>
        <dbReference type="Proteomes" id="UP000295416"/>
    </source>
</evidence>
<comment type="caution">
    <text evidence="2">The sequence shown here is derived from an EMBL/GenBank/DDBJ whole genome shotgun (WGS) entry which is preliminary data.</text>
</comment>
<organism evidence="2 3">
    <name type="scientific">Scopulibacillus darangshiensis</name>
    <dbReference type="NCBI Taxonomy" id="442528"/>
    <lineage>
        <taxon>Bacteria</taxon>
        <taxon>Bacillati</taxon>
        <taxon>Bacillota</taxon>
        <taxon>Bacilli</taxon>
        <taxon>Bacillales</taxon>
        <taxon>Sporolactobacillaceae</taxon>
        <taxon>Scopulibacillus</taxon>
    </lineage>
</organism>
<evidence type="ECO:0000259" key="1">
    <source>
        <dbReference type="Pfam" id="PF05685"/>
    </source>
</evidence>
<feature type="domain" description="Putative restriction endonuclease" evidence="1">
    <location>
        <begin position="20"/>
        <end position="179"/>
    </location>
</feature>
<proteinExistence type="predicted"/>